<proteinExistence type="predicted"/>
<dbReference type="AlphaFoldDB" id="A0A1Y1HKA0"/>
<dbReference type="Proteomes" id="UP000054558">
    <property type="component" value="Unassembled WGS sequence"/>
</dbReference>
<evidence type="ECO:0000313" key="3">
    <source>
        <dbReference type="Proteomes" id="UP000054558"/>
    </source>
</evidence>
<dbReference type="EMBL" id="DF236971">
    <property type="protein sequence ID" value="GAQ79000.1"/>
    <property type="molecule type" value="Genomic_DNA"/>
</dbReference>
<sequence length="407" mass="44820">MDDSETYFYEEDFDDAGLLSAVHEAEASKRQKMNASECDLGSNVIHVKLPEVLTGWAQQTGMPARPTIRELPQTPASGRSHSNMNGGGGSGRPRSEGRMVPPTATASDPSATLSLVPILAPQREHRVEVEHTAQRGNVQHGQSYGQNSRPPDSQRAGQQQNASHLVPDNQLMYPLVLPSATPPPPASPQPPSWQASGATDNSYFVTHPPATSRPSTSYQQPHTPQPGNQRLPLQQVSENRQVPGALALVDRKEARPQVVAAGGQENVPAAPPAKKKELWLDCPRASVFRSFQDEAMQILDPCDYQMLQGKRMIKKTGWRKLGMFFGVNYEIKDFRDETDQNGDIVRSRFWVKAIMPNGRYCEATGSCDANEKRFSKPNNDIPATAETRAKTRAVQDLLGIGEWKSHQ</sequence>
<dbReference type="OrthoDB" id="762052at2759"/>
<name>A0A1Y1HKA0_KLENI</name>
<evidence type="ECO:0000313" key="2">
    <source>
        <dbReference type="EMBL" id="GAQ79000.1"/>
    </source>
</evidence>
<feature type="compositionally biased region" description="Polar residues" evidence="1">
    <location>
        <begin position="212"/>
        <end position="230"/>
    </location>
</feature>
<feature type="region of interest" description="Disordered" evidence="1">
    <location>
        <begin position="174"/>
        <end position="230"/>
    </location>
</feature>
<feature type="region of interest" description="Disordered" evidence="1">
    <location>
        <begin position="134"/>
        <end position="162"/>
    </location>
</feature>
<accession>A0A1Y1HKA0</accession>
<reference evidence="2 3" key="1">
    <citation type="journal article" date="2014" name="Nat. Commun.">
        <title>Klebsormidium flaccidum genome reveals primary factors for plant terrestrial adaptation.</title>
        <authorList>
            <person name="Hori K."/>
            <person name="Maruyama F."/>
            <person name="Fujisawa T."/>
            <person name="Togashi T."/>
            <person name="Yamamoto N."/>
            <person name="Seo M."/>
            <person name="Sato S."/>
            <person name="Yamada T."/>
            <person name="Mori H."/>
            <person name="Tajima N."/>
            <person name="Moriyama T."/>
            <person name="Ikeuchi M."/>
            <person name="Watanabe M."/>
            <person name="Wada H."/>
            <person name="Kobayashi K."/>
            <person name="Saito M."/>
            <person name="Masuda T."/>
            <person name="Sasaki-Sekimoto Y."/>
            <person name="Mashiguchi K."/>
            <person name="Awai K."/>
            <person name="Shimojima M."/>
            <person name="Masuda S."/>
            <person name="Iwai M."/>
            <person name="Nobusawa T."/>
            <person name="Narise T."/>
            <person name="Kondo S."/>
            <person name="Saito H."/>
            <person name="Sato R."/>
            <person name="Murakawa M."/>
            <person name="Ihara Y."/>
            <person name="Oshima-Yamada Y."/>
            <person name="Ohtaka K."/>
            <person name="Satoh M."/>
            <person name="Sonobe K."/>
            <person name="Ishii M."/>
            <person name="Ohtani R."/>
            <person name="Kanamori-Sato M."/>
            <person name="Honoki R."/>
            <person name="Miyazaki D."/>
            <person name="Mochizuki H."/>
            <person name="Umetsu J."/>
            <person name="Higashi K."/>
            <person name="Shibata D."/>
            <person name="Kamiya Y."/>
            <person name="Sato N."/>
            <person name="Nakamura Y."/>
            <person name="Tabata S."/>
            <person name="Ida S."/>
            <person name="Kurokawa K."/>
            <person name="Ohta H."/>
        </authorList>
    </citation>
    <scope>NUCLEOTIDE SEQUENCE [LARGE SCALE GENOMIC DNA]</scope>
    <source>
        <strain evidence="2 3">NIES-2285</strain>
    </source>
</reference>
<dbReference type="PANTHER" id="PTHR37731">
    <property type="entry name" value="PEPTIDE TRANSPORTER FAMILY PROTEIN"/>
    <property type="match status" value="1"/>
</dbReference>
<evidence type="ECO:0000256" key="1">
    <source>
        <dbReference type="SAM" id="MobiDB-lite"/>
    </source>
</evidence>
<organism evidence="2 3">
    <name type="scientific">Klebsormidium nitens</name>
    <name type="common">Green alga</name>
    <name type="synonym">Ulothrix nitens</name>
    <dbReference type="NCBI Taxonomy" id="105231"/>
    <lineage>
        <taxon>Eukaryota</taxon>
        <taxon>Viridiplantae</taxon>
        <taxon>Streptophyta</taxon>
        <taxon>Klebsormidiophyceae</taxon>
        <taxon>Klebsormidiales</taxon>
        <taxon>Klebsormidiaceae</taxon>
        <taxon>Klebsormidium</taxon>
    </lineage>
</organism>
<dbReference type="PANTHER" id="PTHR37731:SF1">
    <property type="entry name" value="PEPTIDE TRANSPORTER FAMILY PROTEIN"/>
    <property type="match status" value="1"/>
</dbReference>
<protein>
    <submittedName>
        <fullName evidence="2">Uncharacterized protein</fullName>
    </submittedName>
</protein>
<gene>
    <name evidence="2" type="ORF">KFL_000220310</name>
</gene>
<keyword evidence="3" id="KW-1185">Reference proteome</keyword>
<feature type="compositionally biased region" description="Polar residues" evidence="1">
    <location>
        <begin position="104"/>
        <end position="113"/>
    </location>
</feature>
<feature type="region of interest" description="Disordered" evidence="1">
    <location>
        <begin position="67"/>
        <end position="114"/>
    </location>
</feature>
<feature type="compositionally biased region" description="Pro residues" evidence="1">
    <location>
        <begin position="180"/>
        <end position="191"/>
    </location>
</feature>